<gene>
    <name evidence="2" type="ORF">F3Y22_tig00110722pilonHSYRG00041</name>
</gene>
<proteinExistence type="predicted"/>
<dbReference type="PANTHER" id="PTHR35707">
    <property type="entry name" value="OS06G0608100 PROTEIN"/>
    <property type="match status" value="1"/>
</dbReference>
<sequence>MLEDKLLHQQKVYILDMLCSEMQSQICSAYNQSCNFLHKRVAETRQVLCRIVYGKAILQLMHVKRERLLVELRRTGVRESQMLKLNFVKHHSASSEKDTKHGDNSCSVTFGNNLKGASGKVSTMKRELEALEKKIKNWTKSFQICCKIKGEQSSSGTIKLVNDHLKKRTCCRFIRQGIQLWEVNDLQNRNGHHNVILNYHGFICKRTSQTWMLALHFIVFSHESTKKYVGPKSLAQETQRTGSLLRNLHDVVEEVQVAWLDIRNMTLASFHFPSGLNQASSYQGRSLFVFSPALKLSSSLLLLSTGMEFIDLSGVYPSDIQPYRTQTPAAGTENLKHQALLAEIKAAVGNLRAGYLRIIRLCRCVSQVMQSSGRC</sequence>
<comment type="caution">
    <text evidence="2">The sequence shown here is derived from an EMBL/GenBank/DDBJ whole genome shotgun (WGS) entry which is preliminary data.</text>
</comment>
<dbReference type="EMBL" id="VEPZ02001089">
    <property type="protein sequence ID" value="KAE8695278.1"/>
    <property type="molecule type" value="Genomic_DNA"/>
</dbReference>
<keyword evidence="3" id="KW-1185">Reference proteome</keyword>
<organism evidence="2 3">
    <name type="scientific">Hibiscus syriacus</name>
    <name type="common">Rose of Sharon</name>
    <dbReference type="NCBI Taxonomy" id="106335"/>
    <lineage>
        <taxon>Eukaryota</taxon>
        <taxon>Viridiplantae</taxon>
        <taxon>Streptophyta</taxon>
        <taxon>Embryophyta</taxon>
        <taxon>Tracheophyta</taxon>
        <taxon>Spermatophyta</taxon>
        <taxon>Magnoliopsida</taxon>
        <taxon>eudicotyledons</taxon>
        <taxon>Gunneridae</taxon>
        <taxon>Pentapetalae</taxon>
        <taxon>rosids</taxon>
        <taxon>malvids</taxon>
        <taxon>Malvales</taxon>
        <taxon>Malvaceae</taxon>
        <taxon>Malvoideae</taxon>
        <taxon>Hibiscus</taxon>
    </lineage>
</organism>
<keyword evidence="1" id="KW-0175">Coiled coil</keyword>
<evidence type="ECO:0000313" key="2">
    <source>
        <dbReference type="EMBL" id="KAE8695278.1"/>
    </source>
</evidence>
<dbReference type="AlphaFoldDB" id="A0A6A2ZTM9"/>
<reference evidence="2" key="1">
    <citation type="submission" date="2019-09" db="EMBL/GenBank/DDBJ databases">
        <title>Draft genome information of white flower Hibiscus syriacus.</title>
        <authorList>
            <person name="Kim Y.-M."/>
        </authorList>
    </citation>
    <scope>NUCLEOTIDE SEQUENCE [LARGE SCALE GENOMIC DNA]</scope>
    <source>
        <strain evidence="2">YM2019G1</strain>
    </source>
</reference>
<protein>
    <submittedName>
        <fullName evidence="2">Uncharacterized protein</fullName>
    </submittedName>
</protein>
<evidence type="ECO:0000256" key="1">
    <source>
        <dbReference type="SAM" id="Coils"/>
    </source>
</evidence>
<feature type="coiled-coil region" evidence="1">
    <location>
        <begin position="114"/>
        <end position="141"/>
    </location>
</feature>
<dbReference type="PANTHER" id="PTHR35707:SF1">
    <property type="entry name" value="SPC7 KINETOCHORE PROTEIN DOMAIN-CONTAINING PROTEIN"/>
    <property type="match status" value="1"/>
</dbReference>
<accession>A0A6A2ZTM9</accession>
<evidence type="ECO:0000313" key="3">
    <source>
        <dbReference type="Proteomes" id="UP000436088"/>
    </source>
</evidence>
<dbReference type="Proteomes" id="UP000436088">
    <property type="component" value="Unassembled WGS sequence"/>
</dbReference>
<name>A0A6A2ZTM9_HIBSY</name>